<name>A0ABQ9JEZ4_9CUCU</name>
<proteinExistence type="predicted"/>
<dbReference type="InterPro" id="IPR043504">
    <property type="entry name" value="Peptidase_S1_PA_chymotrypsin"/>
</dbReference>
<dbReference type="SUPFAM" id="SSF50494">
    <property type="entry name" value="Trypsin-like serine proteases"/>
    <property type="match status" value="1"/>
</dbReference>
<sequence length="215" mass="22592">MAAFHQYDTGPRVFSCSLGGSLRFPSENSGAHPRRKDRWWSGCKHRRPSVAGTVYQVASLVIHPQYNSRTSDYDIAVLSVITPIVFGSGVQSIPLAPAGSGPVAGATSIFTGWGLTVEGGSASNVLQEVSLPIISQADCRAAYSVSSITDRMFCAGLLEEGGKDACHGDSGGPVVVGRLLTGLISWGNGCARPNTPAVNTNIPSMRQWILDTTGI</sequence>
<gene>
    <name evidence="3" type="ORF">NQ317_004296</name>
</gene>
<keyword evidence="1" id="KW-1015">Disulfide bond</keyword>
<accession>A0ABQ9JEZ4</accession>
<keyword evidence="4" id="KW-1185">Reference proteome</keyword>
<feature type="domain" description="Peptidase S1" evidence="2">
    <location>
        <begin position="1"/>
        <end position="214"/>
    </location>
</feature>
<organism evidence="3 4">
    <name type="scientific">Molorchus minor</name>
    <dbReference type="NCBI Taxonomy" id="1323400"/>
    <lineage>
        <taxon>Eukaryota</taxon>
        <taxon>Metazoa</taxon>
        <taxon>Ecdysozoa</taxon>
        <taxon>Arthropoda</taxon>
        <taxon>Hexapoda</taxon>
        <taxon>Insecta</taxon>
        <taxon>Pterygota</taxon>
        <taxon>Neoptera</taxon>
        <taxon>Endopterygota</taxon>
        <taxon>Coleoptera</taxon>
        <taxon>Polyphaga</taxon>
        <taxon>Cucujiformia</taxon>
        <taxon>Chrysomeloidea</taxon>
        <taxon>Cerambycidae</taxon>
        <taxon>Lamiinae</taxon>
        <taxon>Monochamini</taxon>
        <taxon>Molorchus</taxon>
    </lineage>
</organism>
<comment type="caution">
    <text evidence="3">The sequence shown here is derived from an EMBL/GenBank/DDBJ whole genome shotgun (WGS) entry which is preliminary data.</text>
</comment>
<dbReference type="CDD" id="cd00190">
    <property type="entry name" value="Tryp_SPc"/>
    <property type="match status" value="1"/>
</dbReference>
<reference evidence="3" key="1">
    <citation type="journal article" date="2023" name="Insect Mol. Biol.">
        <title>Genome sequencing provides insights into the evolution of gene families encoding plant cell wall-degrading enzymes in longhorned beetles.</title>
        <authorList>
            <person name="Shin N.R."/>
            <person name="Okamura Y."/>
            <person name="Kirsch R."/>
            <person name="Pauchet Y."/>
        </authorList>
    </citation>
    <scope>NUCLEOTIDE SEQUENCE</scope>
    <source>
        <strain evidence="3">MMC_N1</strain>
    </source>
</reference>
<dbReference type="Gene3D" id="2.40.10.10">
    <property type="entry name" value="Trypsin-like serine proteases"/>
    <property type="match status" value="1"/>
</dbReference>
<dbReference type="InterPro" id="IPR001314">
    <property type="entry name" value="Peptidase_S1A"/>
</dbReference>
<protein>
    <recommendedName>
        <fullName evidence="2">Peptidase S1 domain-containing protein</fullName>
    </recommendedName>
</protein>
<dbReference type="InterPro" id="IPR009003">
    <property type="entry name" value="Peptidase_S1_PA"/>
</dbReference>
<dbReference type="InterPro" id="IPR001254">
    <property type="entry name" value="Trypsin_dom"/>
</dbReference>
<dbReference type="Pfam" id="PF00089">
    <property type="entry name" value="Trypsin"/>
    <property type="match status" value="1"/>
</dbReference>
<dbReference type="Proteomes" id="UP001162164">
    <property type="component" value="Unassembled WGS sequence"/>
</dbReference>
<dbReference type="SMART" id="SM00020">
    <property type="entry name" value="Tryp_SPc"/>
    <property type="match status" value="1"/>
</dbReference>
<dbReference type="PANTHER" id="PTHR24252">
    <property type="entry name" value="ACROSIN-RELATED"/>
    <property type="match status" value="1"/>
</dbReference>
<dbReference type="PROSITE" id="PS00135">
    <property type="entry name" value="TRYPSIN_SER"/>
    <property type="match status" value="1"/>
</dbReference>
<dbReference type="PRINTS" id="PR00722">
    <property type="entry name" value="CHYMOTRYPSIN"/>
</dbReference>
<evidence type="ECO:0000313" key="4">
    <source>
        <dbReference type="Proteomes" id="UP001162164"/>
    </source>
</evidence>
<dbReference type="InterPro" id="IPR033116">
    <property type="entry name" value="TRYPSIN_SER"/>
</dbReference>
<evidence type="ECO:0000313" key="3">
    <source>
        <dbReference type="EMBL" id="KAJ8976744.1"/>
    </source>
</evidence>
<evidence type="ECO:0000259" key="2">
    <source>
        <dbReference type="PROSITE" id="PS50240"/>
    </source>
</evidence>
<evidence type="ECO:0000256" key="1">
    <source>
        <dbReference type="ARBA" id="ARBA00023157"/>
    </source>
</evidence>
<dbReference type="PROSITE" id="PS50240">
    <property type="entry name" value="TRYPSIN_DOM"/>
    <property type="match status" value="1"/>
</dbReference>
<dbReference type="PANTHER" id="PTHR24252:SF7">
    <property type="entry name" value="HYALIN"/>
    <property type="match status" value="1"/>
</dbReference>
<dbReference type="EMBL" id="JAPWTJ010000636">
    <property type="protein sequence ID" value="KAJ8976744.1"/>
    <property type="molecule type" value="Genomic_DNA"/>
</dbReference>